<keyword evidence="1" id="KW-0539">Nucleus</keyword>
<comment type="similarity">
    <text evidence="1">Belongs to the SPC24 family.</text>
</comment>
<organism evidence="3">
    <name type="scientific">Corethron hystrix</name>
    <dbReference type="NCBI Taxonomy" id="216773"/>
    <lineage>
        <taxon>Eukaryota</taxon>
        <taxon>Sar</taxon>
        <taxon>Stramenopiles</taxon>
        <taxon>Ochrophyta</taxon>
        <taxon>Bacillariophyta</taxon>
        <taxon>Coscinodiscophyceae</taxon>
        <taxon>Corethrophycidae</taxon>
        <taxon>Corethrales</taxon>
        <taxon>Corethraceae</taxon>
        <taxon>Corethron</taxon>
    </lineage>
</organism>
<protein>
    <recommendedName>
        <fullName evidence="1">Kinetochore protein Spc24</fullName>
    </recommendedName>
</protein>
<keyword evidence="1" id="KW-0131">Cell cycle</keyword>
<dbReference type="GO" id="GO:0005634">
    <property type="term" value="C:nucleus"/>
    <property type="evidence" value="ECO:0007669"/>
    <property type="project" value="UniProtKB-SubCell"/>
</dbReference>
<sequence>MLASSDTEYSSRKYQNYSGDKTWESVVDMMKDLTSLNISGNGTHGGSYAEEISGLKLIRREISEGLPSASDYLIKSASKIVDDVDKNTIGPIRSDRAALEKRIEHTEASIRSLEKEREENEVSLLDLKGLCDKTREAIEEHKKFTQETTEGMDIIDEVAAARIAEVPRVRSQLAMYASVTGIRWDFEGDEIAKQRRSGRRKKQLLQGIVTLPFKREVHKFCIDPSQSSAYEIANQLWSVMENGVDSTHV</sequence>
<name>A0A7S1FT99_9STRA</name>
<keyword evidence="1" id="KW-0498">Mitosis</keyword>
<dbReference type="EMBL" id="HBFR01019168">
    <property type="protein sequence ID" value="CAD8886677.1"/>
    <property type="molecule type" value="Transcribed_RNA"/>
</dbReference>
<keyword evidence="2" id="KW-0175">Coiled coil</keyword>
<dbReference type="InterPro" id="IPR013252">
    <property type="entry name" value="Ndc80_Spc24"/>
</dbReference>
<comment type="subcellular location">
    <subcellularLocation>
        <location evidence="1">Nucleus</location>
    </subcellularLocation>
    <subcellularLocation>
        <location evidence="1">Chromosome</location>
        <location evidence="1">Centromere</location>
        <location evidence="1">Kinetochore</location>
    </subcellularLocation>
</comment>
<reference evidence="3" key="1">
    <citation type="submission" date="2021-01" db="EMBL/GenBank/DDBJ databases">
        <authorList>
            <person name="Corre E."/>
            <person name="Pelletier E."/>
            <person name="Niang G."/>
            <person name="Scheremetjew M."/>
            <person name="Finn R."/>
            <person name="Kale V."/>
            <person name="Holt S."/>
            <person name="Cochrane G."/>
            <person name="Meng A."/>
            <person name="Brown T."/>
            <person name="Cohen L."/>
        </authorList>
    </citation>
    <scope>NUCLEOTIDE SEQUENCE</scope>
    <source>
        <strain evidence="3">308</strain>
    </source>
</reference>
<feature type="coiled-coil region" evidence="2">
    <location>
        <begin position="96"/>
        <end position="123"/>
    </location>
</feature>
<evidence type="ECO:0000256" key="2">
    <source>
        <dbReference type="SAM" id="Coils"/>
    </source>
</evidence>
<keyword evidence="1" id="KW-0995">Kinetochore</keyword>
<evidence type="ECO:0000313" key="3">
    <source>
        <dbReference type="EMBL" id="CAD8886677.1"/>
    </source>
</evidence>
<dbReference type="Gene3D" id="3.30.160.570">
    <property type="entry name" value="Ncd80 complex, Spc24 subunit"/>
    <property type="match status" value="1"/>
</dbReference>
<proteinExistence type="inferred from homology"/>
<keyword evidence="1" id="KW-0137">Centromere</keyword>
<comment type="subunit">
    <text evidence="1">Component of the NDC80 complex.</text>
</comment>
<dbReference type="GO" id="GO:0051301">
    <property type="term" value="P:cell division"/>
    <property type="evidence" value="ECO:0007669"/>
    <property type="project" value="UniProtKB-UniRule"/>
</dbReference>
<dbReference type="Pfam" id="PF08286">
    <property type="entry name" value="Spc24"/>
    <property type="match status" value="1"/>
</dbReference>
<keyword evidence="1" id="KW-0158">Chromosome</keyword>
<dbReference type="GO" id="GO:0000776">
    <property type="term" value="C:kinetochore"/>
    <property type="evidence" value="ECO:0007669"/>
    <property type="project" value="UniProtKB-KW"/>
</dbReference>
<evidence type="ECO:0000256" key="1">
    <source>
        <dbReference type="RuleBase" id="RU368011"/>
    </source>
</evidence>
<accession>A0A7S1FT99</accession>
<gene>
    <name evidence="3" type="ORF">CHYS00102_LOCUS13875</name>
</gene>
<comment type="function">
    <text evidence="1">Acts as a component of the essential kinetochore-associated NDC80 complex, which is required for chromosome segregation and spindle checkpoint activity.</text>
</comment>
<dbReference type="AlphaFoldDB" id="A0A7S1FT99"/>
<keyword evidence="1" id="KW-0132">Cell division</keyword>